<evidence type="ECO:0000256" key="1">
    <source>
        <dbReference type="SAM" id="MobiDB-lite"/>
    </source>
</evidence>
<dbReference type="OrthoDB" id="3285299at2"/>
<feature type="compositionally biased region" description="Polar residues" evidence="1">
    <location>
        <begin position="13"/>
        <end position="25"/>
    </location>
</feature>
<dbReference type="Proteomes" id="UP000198688">
    <property type="component" value="Chromosome I"/>
</dbReference>
<organism evidence="2 3">
    <name type="scientific">Actinoplanes derwentensis</name>
    <dbReference type="NCBI Taxonomy" id="113562"/>
    <lineage>
        <taxon>Bacteria</taxon>
        <taxon>Bacillati</taxon>
        <taxon>Actinomycetota</taxon>
        <taxon>Actinomycetes</taxon>
        <taxon>Micromonosporales</taxon>
        <taxon>Micromonosporaceae</taxon>
        <taxon>Actinoplanes</taxon>
    </lineage>
</organism>
<evidence type="ECO:0000313" key="3">
    <source>
        <dbReference type="Proteomes" id="UP000198688"/>
    </source>
</evidence>
<accession>A0A1H2DEJ1</accession>
<protein>
    <submittedName>
        <fullName evidence="2">Uncharacterized protein</fullName>
    </submittedName>
</protein>
<name>A0A1H2DEJ1_9ACTN</name>
<feature type="region of interest" description="Disordered" evidence="1">
    <location>
        <begin position="1"/>
        <end position="38"/>
    </location>
</feature>
<reference evidence="2 3" key="1">
    <citation type="submission" date="2016-10" db="EMBL/GenBank/DDBJ databases">
        <authorList>
            <person name="de Groot N.N."/>
        </authorList>
    </citation>
    <scope>NUCLEOTIDE SEQUENCE [LARGE SCALE GENOMIC DNA]</scope>
    <source>
        <strain evidence="2 3">DSM 43941</strain>
    </source>
</reference>
<sequence length="248" mass="26648">MIWGDGITDSADKTSSLSRARSNTGPALRPRVPRRRDGAVEDRARLRHLAAEGLLGALSTQERRRLLPAAFEVAYPIVYDVITRRVARNRGHNACGHGPHQMEDTCLDGFQDDLETVIDHLMSATAPISDLEGWLARSAQKTAVDGHRRRQGAPAGEPRPLLATDPAEVLQARIGDLAGPAVLALQTQLRRGDDPTLAVIEVLTTLFLGGAGEIDHGPDRERVSTLLADPAALSVLVQHVLGIVRGTG</sequence>
<proteinExistence type="predicted"/>
<dbReference type="AlphaFoldDB" id="A0A1H2DEJ1"/>
<dbReference type="EMBL" id="LT629758">
    <property type="protein sequence ID" value="SDT81153.1"/>
    <property type="molecule type" value="Genomic_DNA"/>
</dbReference>
<keyword evidence="3" id="KW-1185">Reference proteome</keyword>
<evidence type="ECO:0000313" key="2">
    <source>
        <dbReference type="EMBL" id="SDT81153.1"/>
    </source>
</evidence>
<dbReference type="RefSeq" id="WP_092556187.1">
    <property type="nucleotide sequence ID" value="NZ_BOMJ01000018.1"/>
</dbReference>
<feature type="region of interest" description="Disordered" evidence="1">
    <location>
        <begin position="142"/>
        <end position="161"/>
    </location>
</feature>
<gene>
    <name evidence="2" type="ORF">SAMN04489716_9517</name>
</gene>